<protein>
    <recommendedName>
        <fullName evidence="2">3-hydroxyisobutyryl-CoA hydrolase</fullName>
        <ecNumber evidence="2">3.1.2.4</ecNumber>
    </recommendedName>
</protein>
<evidence type="ECO:0000256" key="1">
    <source>
        <dbReference type="ARBA" id="ARBA00001709"/>
    </source>
</evidence>
<dbReference type="CDD" id="cd06558">
    <property type="entry name" value="crotonase-like"/>
    <property type="match status" value="1"/>
</dbReference>
<dbReference type="EMBL" id="BMFY01000028">
    <property type="protein sequence ID" value="GGA28864.1"/>
    <property type="molecule type" value="Genomic_DNA"/>
</dbReference>
<dbReference type="RefSeq" id="WP_188552098.1">
    <property type="nucleotide sequence ID" value="NZ_BMFY01000028.1"/>
</dbReference>
<dbReference type="SUPFAM" id="SSF52096">
    <property type="entry name" value="ClpP/crotonase"/>
    <property type="match status" value="1"/>
</dbReference>
<dbReference type="PANTHER" id="PTHR43176:SF3">
    <property type="entry name" value="3-HYDROXYISOBUTYRYL-COA HYDROLASE, MITOCHONDRIAL"/>
    <property type="match status" value="1"/>
</dbReference>
<reference evidence="5" key="2">
    <citation type="submission" date="2020-09" db="EMBL/GenBank/DDBJ databases">
        <authorList>
            <person name="Sun Q."/>
            <person name="Zhou Y."/>
        </authorList>
    </citation>
    <scope>NUCLEOTIDE SEQUENCE</scope>
    <source>
        <strain evidence="5">CGMCC 1.12785</strain>
    </source>
</reference>
<name>A0A8J2U1I0_9MICO</name>
<dbReference type="GO" id="GO:0006574">
    <property type="term" value="P:L-valine catabolic process"/>
    <property type="evidence" value="ECO:0007669"/>
    <property type="project" value="TreeGrafter"/>
</dbReference>
<keyword evidence="3 5" id="KW-0378">Hydrolase</keyword>
<accession>A0A8J2U1I0</accession>
<dbReference type="AlphaFoldDB" id="A0A8J2U1I0"/>
<feature type="domain" description="Enoyl-CoA hydratase/isomerase" evidence="4">
    <location>
        <begin position="16"/>
        <end position="334"/>
    </location>
</feature>
<dbReference type="GO" id="GO:0003860">
    <property type="term" value="F:3-hydroxyisobutyryl-CoA hydrolase activity"/>
    <property type="evidence" value="ECO:0007669"/>
    <property type="project" value="UniProtKB-EC"/>
</dbReference>
<dbReference type="EC" id="3.1.2.4" evidence="2"/>
<dbReference type="PANTHER" id="PTHR43176">
    <property type="entry name" value="3-HYDROXYISOBUTYRYL-COA HYDROLASE-RELATED"/>
    <property type="match status" value="1"/>
</dbReference>
<organism evidence="5 6">
    <name type="scientific">Sediminivirga luteola</name>
    <dbReference type="NCBI Taxonomy" id="1774748"/>
    <lineage>
        <taxon>Bacteria</taxon>
        <taxon>Bacillati</taxon>
        <taxon>Actinomycetota</taxon>
        <taxon>Actinomycetes</taxon>
        <taxon>Micrococcales</taxon>
        <taxon>Brevibacteriaceae</taxon>
        <taxon>Sediminivirga</taxon>
    </lineage>
</organism>
<keyword evidence="6" id="KW-1185">Reference proteome</keyword>
<dbReference type="InterPro" id="IPR045004">
    <property type="entry name" value="ECH_dom"/>
</dbReference>
<dbReference type="GO" id="GO:0005829">
    <property type="term" value="C:cytosol"/>
    <property type="evidence" value="ECO:0007669"/>
    <property type="project" value="TreeGrafter"/>
</dbReference>
<evidence type="ECO:0000259" key="4">
    <source>
        <dbReference type="Pfam" id="PF16113"/>
    </source>
</evidence>
<sequence>MTQTQDISTDVRNGLARVELNRPKAINALSEPMVAVVKEALESWRHDDDIRAVLLTGSGERGLCAGGDIKAIHAALVRGSDDPIGFWRTEYAMNLAIAEYPKPYIAVMHGITMGGGLGISAHGSHRIVTDSSKLAMPETGIGLFPDVGITHLFAQMPHGVGEYLGLTGTVIGAGAAIRYGLADAYVEDASLPAFIEALEEGPEDPDAVIARYSAEPPADELAERLSWIEPAFTRDSVEDIIAELHRIGGPAAECATLLEGRSPTSLKVTLAAIRAAAGRSLAETLDADFRIARALTAQPDLLEGIRAQVIDKDRNPQWRPGNLAEVDDAAITKIIEGEG</sequence>
<dbReference type="InterPro" id="IPR029045">
    <property type="entry name" value="ClpP/crotonase-like_dom_sf"/>
</dbReference>
<comment type="caution">
    <text evidence="5">The sequence shown here is derived from an EMBL/GenBank/DDBJ whole genome shotgun (WGS) entry which is preliminary data.</text>
</comment>
<evidence type="ECO:0000256" key="3">
    <source>
        <dbReference type="ARBA" id="ARBA00022801"/>
    </source>
</evidence>
<dbReference type="InterPro" id="IPR032259">
    <property type="entry name" value="HIBYL-CoA-H"/>
</dbReference>
<reference evidence="5" key="1">
    <citation type="journal article" date="2014" name="Int. J. Syst. Evol. Microbiol.">
        <title>Complete genome sequence of Corynebacterium casei LMG S-19264T (=DSM 44701T), isolated from a smear-ripened cheese.</title>
        <authorList>
            <consortium name="US DOE Joint Genome Institute (JGI-PGF)"/>
            <person name="Walter F."/>
            <person name="Albersmeier A."/>
            <person name="Kalinowski J."/>
            <person name="Ruckert C."/>
        </authorList>
    </citation>
    <scope>NUCLEOTIDE SEQUENCE</scope>
    <source>
        <strain evidence="5">CGMCC 1.12785</strain>
    </source>
</reference>
<evidence type="ECO:0000256" key="2">
    <source>
        <dbReference type="ARBA" id="ARBA00011915"/>
    </source>
</evidence>
<dbReference type="Pfam" id="PF16113">
    <property type="entry name" value="ECH_2"/>
    <property type="match status" value="1"/>
</dbReference>
<gene>
    <name evidence="5" type="ORF">GCM10011333_34380</name>
</gene>
<dbReference type="Proteomes" id="UP000616114">
    <property type="component" value="Unassembled WGS sequence"/>
</dbReference>
<evidence type="ECO:0000313" key="6">
    <source>
        <dbReference type="Proteomes" id="UP000616114"/>
    </source>
</evidence>
<proteinExistence type="predicted"/>
<comment type="catalytic activity">
    <reaction evidence="1">
        <text>3-hydroxy-2-methylpropanoyl-CoA + H2O = 3-hydroxy-2-methylpropanoate + CoA + H(+)</text>
        <dbReference type="Rhea" id="RHEA:20888"/>
        <dbReference type="ChEBI" id="CHEBI:11805"/>
        <dbReference type="ChEBI" id="CHEBI:15377"/>
        <dbReference type="ChEBI" id="CHEBI:15378"/>
        <dbReference type="ChEBI" id="CHEBI:57287"/>
        <dbReference type="ChEBI" id="CHEBI:57340"/>
        <dbReference type="EC" id="3.1.2.4"/>
    </reaction>
</comment>
<evidence type="ECO:0000313" key="5">
    <source>
        <dbReference type="EMBL" id="GGA28864.1"/>
    </source>
</evidence>
<dbReference type="Gene3D" id="3.90.226.10">
    <property type="entry name" value="2-enoyl-CoA Hydratase, Chain A, domain 1"/>
    <property type="match status" value="1"/>
</dbReference>
<dbReference type="NCBIfam" id="NF004127">
    <property type="entry name" value="PRK05617.1"/>
    <property type="match status" value="1"/>
</dbReference>